<dbReference type="SMART" id="SM00028">
    <property type="entry name" value="TPR"/>
    <property type="match status" value="2"/>
</dbReference>
<keyword evidence="4" id="KW-1185">Reference proteome</keyword>
<feature type="domain" description="LysM" evidence="2">
    <location>
        <begin position="168"/>
        <end position="215"/>
    </location>
</feature>
<reference evidence="3" key="1">
    <citation type="submission" date="2022-04" db="EMBL/GenBank/DDBJ databases">
        <title>Whole genome sequence of Sphaerotilus sp. FB-5.</title>
        <authorList>
            <person name="Takeda M."/>
            <person name="Narihara S."/>
            <person name="Akimoto M."/>
            <person name="Akimoto R."/>
            <person name="Nishiyashiki S."/>
            <person name="Murakami T."/>
        </authorList>
    </citation>
    <scope>NUCLEOTIDE SEQUENCE</scope>
    <source>
        <strain evidence="3">FB-5</strain>
    </source>
</reference>
<name>A0ABM7YKJ2_9BURK</name>
<gene>
    <name evidence="3" type="ORF">CATMQ487_18510</name>
</gene>
<evidence type="ECO:0000256" key="1">
    <source>
        <dbReference type="SAM" id="MobiDB-lite"/>
    </source>
</evidence>
<feature type="region of interest" description="Disordered" evidence="1">
    <location>
        <begin position="66"/>
        <end position="102"/>
    </location>
</feature>
<evidence type="ECO:0000313" key="4">
    <source>
        <dbReference type="Proteomes" id="UP001057498"/>
    </source>
</evidence>
<feature type="compositionally biased region" description="Low complexity" evidence="1">
    <location>
        <begin position="90"/>
        <end position="102"/>
    </location>
</feature>
<dbReference type="InterPro" id="IPR036779">
    <property type="entry name" value="LysM_dom_sf"/>
</dbReference>
<evidence type="ECO:0000313" key="3">
    <source>
        <dbReference type="EMBL" id="BDI04881.1"/>
    </source>
</evidence>
<sequence length="375" mass="39362">MVARRLPLHVMPDFVKPLALSSCGDVACLAVGRTPSRLSRAWPPVLWAAVMIAVLLCAGCSMGRKRGDTTHATPSAPSSAAEPERGGADPAPTTKEPAGAAPAAVALPAAEVSKLVSSAEAALQDGQEDRARADLQRALAADPGHKLGQLLMQQITDDPVVRLGKESSPYTLRPNDSLSKLARTCLGDVHLFYILARYNDIKVPSRVAEGQVVRIPARCATVVRTTERHPSAPPTPAPAPTPPAPAPAPVPAPVPPAPPPPATPAPPAPPPVVSEAERAFAAGSAARRAGQLDAALVQFQKAEAAGHPKAAAQVAEVRKALVERHSRDARAAVAQQKLDAALRHWDRVLELDPGNDTARVERQRVEKLKAKAERL</sequence>
<dbReference type="Gene3D" id="3.10.350.10">
    <property type="entry name" value="LysM domain"/>
    <property type="match status" value="1"/>
</dbReference>
<dbReference type="SUPFAM" id="SSF48452">
    <property type="entry name" value="TPR-like"/>
    <property type="match status" value="1"/>
</dbReference>
<dbReference type="PROSITE" id="PS51782">
    <property type="entry name" value="LYSM"/>
    <property type="match status" value="1"/>
</dbReference>
<dbReference type="EMBL" id="AP025730">
    <property type="protein sequence ID" value="BDI04881.1"/>
    <property type="molecule type" value="Genomic_DNA"/>
</dbReference>
<feature type="compositionally biased region" description="Pro residues" evidence="1">
    <location>
        <begin position="231"/>
        <end position="272"/>
    </location>
</feature>
<proteinExistence type="predicted"/>
<dbReference type="Proteomes" id="UP001057498">
    <property type="component" value="Chromosome"/>
</dbReference>
<feature type="region of interest" description="Disordered" evidence="1">
    <location>
        <begin position="224"/>
        <end position="274"/>
    </location>
</feature>
<organism evidence="3 4">
    <name type="scientific">Sphaerotilus microaerophilus</name>
    <dbReference type="NCBI Taxonomy" id="2914710"/>
    <lineage>
        <taxon>Bacteria</taxon>
        <taxon>Pseudomonadati</taxon>
        <taxon>Pseudomonadota</taxon>
        <taxon>Betaproteobacteria</taxon>
        <taxon>Burkholderiales</taxon>
        <taxon>Sphaerotilaceae</taxon>
        <taxon>Sphaerotilus</taxon>
    </lineage>
</organism>
<dbReference type="Gene3D" id="1.25.40.10">
    <property type="entry name" value="Tetratricopeptide repeat domain"/>
    <property type="match status" value="1"/>
</dbReference>
<accession>A0ABM7YKJ2</accession>
<dbReference type="InterPro" id="IPR011990">
    <property type="entry name" value="TPR-like_helical_dom_sf"/>
</dbReference>
<protein>
    <recommendedName>
        <fullName evidence="2">LysM domain-containing protein</fullName>
    </recommendedName>
</protein>
<evidence type="ECO:0000259" key="2">
    <source>
        <dbReference type="PROSITE" id="PS51782"/>
    </source>
</evidence>
<dbReference type="InterPro" id="IPR018392">
    <property type="entry name" value="LysM"/>
</dbReference>
<dbReference type="InterPro" id="IPR019734">
    <property type="entry name" value="TPR_rpt"/>
</dbReference>